<gene>
    <name evidence="1" type="ORF">SAMN04487911_106146</name>
</gene>
<sequence>MKVIAILTGDIVNSEQSEVIQWMTMLKKRLNQLGTTPVDWEIYRGDEFQIRTSPENALKIAIEIKALIKTVKKLDVRIGIGIGEENFEGSSVSQSNGKAHQRSGRVFETLKKQKLNLAISTGDSQKDKALNLVLRLALDFMDNWSVVTAEVVRLALEQPDVSQQEWADYLKVQQSAVSQRLKRARMELVMEVLDFYKETIKDLDT</sequence>
<name>A0A1M6EGM3_9FLAO</name>
<dbReference type="EMBL" id="FQYX01000006">
    <property type="protein sequence ID" value="SHI84573.1"/>
    <property type="molecule type" value="Genomic_DNA"/>
</dbReference>
<dbReference type="STRING" id="558155.SAMN04487911_106146"/>
<dbReference type="InterPro" id="IPR032580">
    <property type="entry name" value="SatD"/>
</dbReference>
<dbReference type="Pfam" id="PF16264">
    <property type="entry name" value="SatD"/>
    <property type="match status" value="1"/>
</dbReference>
<accession>A0A1M6EGM3</accession>
<dbReference type="AlphaFoldDB" id="A0A1M6EGM3"/>
<dbReference type="RefSeq" id="WP_072763766.1">
    <property type="nucleotide sequence ID" value="NZ_FQYX01000006.1"/>
</dbReference>
<reference evidence="1 2" key="1">
    <citation type="submission" date="2016-11" db="EMBL/GenBank/DDBJ databases">
        <authorList>
            <person name="Jaros S."/>
            <person name="Januszkiewicz K."/>
            <person name="Wedrychowicz H."/>
        </authorList>
    </citation>
    <scope>NUCLEOTIDE SEQUENCE [LARGE SCALE GENOMIC DNA]</scope>
    <source>
        <strain evidence="1 2">CGMCC 1.8863</strain>
    </source>
</reference>
<dbReference type="OrthoDB" id="7064118at2"/>
<keyword evidence="2" id="KW-1185">Reference proteome</keyword>
<dbReference type="Proteomes" id="UP000184231">
    <property type="component" value="Unassembled WGS sequence"/>
</dbReference>
<evidence type="ECO:0000313" key="1">
    <source>
        <dbReference type="EMBL" id="SHI84573.1"/>
    </source>
</evidence>
<organism evidence="1 2">
    <name type="scientific">Arenibacter nanhaiticus</name>
    <dbReference type="NCBI Taxonomy" id="558155"/>
    <lineage>
        <taxon>Bacteria</taxon>
        <taxon>Pseudomonadati</taxon>
        <taxon>Bacteroidota</taxon>
        <taxon>Flavobacteriia</taxon>
        <taxon>Flavobacteriales</taxon>
        <taxon>Flavobacteriaceae</taxon>
        <taxon>Arenibacter</taxon>
    </lineage>
</organism>
<protein>
    <submittedName>
        <fullName evidence="1">SatD family (SatD)</fullName>
    </submittedName>
</protein>
<evidence type="ECO:0000313" key="2">
    <source>
        <dbReference type="Proteomes" id="UP000184231"/>
    </source>
</evidence>
<proteinExistence type="predicted"/>